<dbReference type="Pfam" id="PF06703">
    <property type="entry name" value="SPC25"/>
    <property type="match status" value="1"/>
</dbReference>
<evidence type="ECO:0000313" key="10">
    <source>
        <dbReference type="EMBL" id="KAF7999868.1"/>
    </source>
</evidence>
<dbReference type="GO" id="GO:0005787">
    <property type="term" value="C:signal peptidase complex"/>
    <property type="evidence" value="ECO:0007669"/>
    <property type="project" value="InterPro"/>
</dbReference>
<keyword evidence="7 9" id="KW-0472">Membrane</keyword>
<reference evidence="10" key="1">
    <citation type="submission" date="2020-10" db="EMBL/GenBank/DDBJ databases">
        <title>The Whole-Genome Sequence of Metschnikowia persimmonesis, a Novel Endophytic Yeast Species Isolated from Medicinal Plant Diospyros kaki Thumb.</title>
        <authorList>
            <person name="Rahmat E."/>
            <person name="Kang Y."/>
        </authorList>
    </citation>
    <scope>NUCLEOTIDE SEQUENCE</scope>
    <source>
        <strain evidence="10">KIOM G15050</strain>
    </source>
</reference>
<proteinExistence type="inferred from homology"/>
<keyword evidence="4 9" id="KW-0812">Transmembrane</keyword>
<evidence type="ECO:0000256" key="4">
    <source>
        <dbReference type="ARBA" id="ARBA00022692"/>
    </source>
</evidence>
<dbReference type="EMBL" id="JACBPP010000008">
    <property type="protein sequence ID" value="KAF7999868.1"/>
    <property type="molecule type" value="Genomic_DNA"/>
</dbReference>
<comment type="subcellular location">
    <subcellularLocation>
        <location evidence="1">Endoplasmic reticulum membrane</location>
        <topology evidence="1">Multi-pass membrane protein</topology>
    </subcellularLocation>
</comment>
<comment type="caution">
    <text evidence="10">The sequence shown here is derived from an EMBL/GenBank/DDBJ whole genome shotgun (WGS) entry which is preliminary data.</text>
</comment>
<evidence type="ECO:0000313" key="11">
    <source>
        <dbReference type="Proteomes" id="UP000649328"/>
    </source>
</evidence>
<evidence type="ECO:0000256" key="9">
    <source>
        <dbReference type="SAM" id="Phobius"/>
    </source>
</evidence>
<dbReference type="InterPro" id="IPR009582">
    <property type="entry name" value="Spc2/SPCS2"/>
</dbReference>
<dbReference type="GO" id="GO:0045047">
    <property type="term" value="P:protein targeting to ER"/>
    <property type="evidence" value="ECO:0007669"/>
    <property type="project" value="TreeGrafter"/>
</dbReference>
<keyword evidence="6 9" id="KW-1133">Transmembrane helix</keyword>
<dbReference type="PANTHER" id="PTHR13085:SF0">
    <property type="entry name" value="SIGNAL PEPTIDASE COMPLEX SUBUNIT 2"/>
    <property type="match status" value="1"/>
</dbReference>
<dbReference type="Proteomes" id="UP000649328">
    <property type="component" value="Unassembled WGS sequence"/>
</dbReference>
<dbReference type="GO" id="GO:0006465">
    <property type="term" value="P:signal peptide processing"/>
    <property type="evidence" value="ECO:0007669"/>
    <property type="project" value="InterPro"/>
</dbReference>
<sequence>MGNKVNLNSVAELRTAADDALPELFQQLGYEQTFTLIDIKLALGLLTVAIAGGLYYLEKKVPFKDSYYMIMALIAVYAVISGAMFYLSNGPKYKNIKYVGVKDNKQKVAVYTLAKTYDPIYEVKLVFNDNFAGAISESVPFAKMFDAFGFLDHSETKLIFEKILEKKGQ</sequence>
<evidence type="ECO:0000256" key="6">
    <source>
        <dbReference type="ARBA" id="ARBA00022989"/>
    </source>
</evidence>
<protein>
    <recommendedName>
        <fullName evidence="3">Signal peptidase complex subunit 2</fullName>
    </recommendedName>
</protein>
<dbReference type="PANTHER" id="PTHR13085">
    <property type="entry name" value="MICROSOMAL SIGNAL PEPTIDASE 25 KDA SUBUNIT"/>
    <property type="match status" value="1"/>
</dbReference>
<keyword evidence="11" id="KW-1185">Reference proteome</keyword>
<comment type="function">
    <text evidence="8">Component of the signal peptidase complex (SPC) which catalyzes the cleavage of N-terminal signal sequences from nascent proteins as they are translocated into the lumen of the endoplasmic reticulum. Enhances the enzymatic activity of SPC and facilitates the interactions between different components of the translocation site.</text>
</comment>
<evidence type="ECO:0000256" key="3">
    <source>
        <dbReference type="ARBA" id="ARBA00017057"/>
    </source>
</evidence>
<evidence type="ECO:0000256" key="7">
    <source>
        <dbReference type="ARBA" id="ARBA00023136"/>
    </source>
</evidence>
<evidence type="ECO:0000256" key="8">
    <source>
        <dbReference type="ARBA" id="ARBA00045608"/>
    </source>
</evidence>
<comment type="similarity">
    <text evidence="2">Belongs to the SPCS2 family.</text>
</comment>
<evidence type="ECO:0000256" key="5">
    <source>
        <dbReference type="ARBA" id="ARBA00022824"/>
    </source>
</evidence>
<name>A0A8H7GMJ3_9ASCO</name>
<accession>A0A8H7GMJ3</accession>
<keyword evidence="5" id="KW-0256">Endoplasmic reticulum</keyword>
<evidence type="ECO:0000256" key="1">
    <source>
        <dbReference type="ARBA" id="ARBA00004477"/>
    </source>
</evidence>
<dbReference type="OrthoDB" id="29558at2759"/>
<feature type="transmembrane region" description="Helical" evidence="9">
    <location>
        <begin position="67"/>
        <end position="87"/>
    </location>
</feature>
<gene>
    <name evidence="10" type="ORF">HF325_005717</name>
</gene>
<evidence type="ECO:0000256" key="2">
    <source>
        <dbReference type="ARBA" id="ARBA00007324"/>
    </source>
</evidence>
<organism evidence="10 11">
    <name type="scientific">Metschnikowia pulcherrima</name>
    <dbReference type="NCBI Taxonomy" id="27326"/>
    <lineage>
        <taxon>Eukaryota</taxon>
        <taxon>Fungi</taxon>
        <taxon>Dikarya</taxon>
        <taxon>Ascomycota</taxon>
        <taxon>Saccharomycotina</taxon>
        <taxon>Pichiomycetes</taxon>
        <taxon>Metschnikowiaceae</taxon>
        <taxon>Metschnikowia</taxon>
    </lineage>
</organism>
<dbReference type="AlphaFoldDB" id="A0A8H7GMJ3"/>
<feature type="transmembrane region" description="Helical" evidence="9">
    <location>
        <begin position="34"/>
        <end position="55"/>
    </location>
</feature>